<dbReference type="Gene3D" id="3.40.50.720">
    <property type="entry name" value="NAD(P)-binding Rossmann-like Domain"/>
    <property type="match status" value="1"/>
</dbReference>
<dbReference type="AlphaFoldDB" id="A0A9N9LA72"/>
<evidence type="ECO:0000259" key="2">
    <source>
        <dbReference type="Pfam" id="PF03446"/>
    </source>
</evidence>
<evidence type="ECO:0000259" key="3">
    <source>
        <dbReference type="Pfam" id="PF09130"/>
    </source>
</evidence>
<reference evidence="4" key="1">
    <citation type="submission" date="2021-07" db="EMBL/GenBank/DDBJ databases">
        <authorList>
            <person name="Durling M."/>
        </authorList>
    </citation>
    <scope>NUCLEOTIDE SEQUENCE</scope>
</reference>
<keyword evidence="5" id="KW-1185">Reference proteome</keyword>
<organism evidence="4 5">
    <name type="scientific">Hymenoscyphus fraxineus</name>
    <dbReference type="NCBI Taxonomy" id="746836"/>
    <lineage>
        <taxon>Eukaryota</taxon>
        <taxon>Fungi</taxon>
        <taxon>Dikarya</taxon>
        <taxon>Ascomycota</taxon>
        <taxon>Pezizomycotina</taxon>
        <taxon>Leotiomycetes</taxon>
        <taxon>Helotiales</taxon>
        <taxon>Helotiaceae</taxon>
        <taxon>Hymenoscyphus</taxon>
    </lineage>
</organism>
<sequence>MSELSVTVGILSIGEMGLGIAKLLIAHNYRVVTNLEGRSEDTKSRAAIASIQDLGSDTSLVSECDYILSIVPPRDALTTAQRITTAFNAISPPKTTPLYYLDLNAISPRSARSIATLFTTIPTITFLDGGIIGGAPRPQTSSLPSTNTILTQSPGSGGWSKPSIPISGPLPSSLPASWTGLREVLGLNHISEDVGTASGLKCCFATTTKGFTALCIQAFTTAGNLGVLPLLVKEMEERAPGMMRSARGGVVSMAPKAYRWVREMEEISQTHAEEGNFSSSSSTESGDTSHGVFHEIAEVYRTVAEDTVLGEEKTEKRKRGLDVEDVAAAMGEGLREKAKRARKE</sequence>
<name>A0A9N9LA72_9HELO</name>
<feature type="region of interest" description="Disordered" evidence="1">
    <location>
        <begin position="270"/>
        <end position="289"/>
    </location>
</feature>
<dbReference type="Pfam" id="PF03446">
    <property type="entry name" value="NAD_binding_2"/>
    <property type="match status" value="1"/>
</dbReference>
<dbReference type="SUPFAM" id="SSF51735">
    <property type="entry name" value="NAD(P)-binding Rossmann-fold domains"/>
    <property type="match status" value="1"/>
</dbReference>
<comment type="caution">
    <text evidence="4">The sequence shown here is derived from an EMBL/GenBank/DDBJ whole genome shotgun (WGS) entry which is preliminary data.</text>
</comment>
<protein>
    <recommendedName>
        <fullName evidence="6">6-phosphogluconate dehydrogenase C-terminal domain-like protein</fullName>
    </recommendedName>
</protein>
<evidence type="ECO:0000256" key="1">
    <source>
        <dbReference type="SAM" id="MobiDB-lite"/>
    </source>
</evidence>
<feature type="compositionally biased region" description="Low complexity" evidence="1">
    <location>
        <begin position="278"/>
        <end position="289"/>
    </location>
</feature>
<dbReference type="GO" id="GO:0050661">
    <property type="term" value="F:NADP binding"/>
    <property type="evidence" value="ECO:0007669"/>
    <property type="project" value="InterPro"/>
</dbReference>
<dbReference type="InterPro" id="IPR008927">
    <property type="entry name" value="6-PGluconate_DH-like_C_sf"/>
</dbReference>
<dbReference type="Proteomes" id="UP000696280">
    <property type="component" value="Unassembled WGS sequence"/>
</dbReference>
<accession>A0A9N9LA72</accession>
<feature type="domain" description="Phosphogluconate dehydrogenase NAD-binding putative C-terminal" evidence="3">
    <location>
        <begin position="222"/>
        <end position="303"/>
    </location>
</feature>
<dbReference type="InterPro" id="IPR006115">
    <property type="entry name" value="6PGDH_NADP-bd"/>
</dbReference>
<dbReference type="Pfam" id="PF09130">
    <property type="entry name" value="DUF1932"/>
    <property type="match status" value="1"/>
</dbReference>
<proteinExistence type="predicted"/>
<dbReference type="InterPro" id="IPR015814">
    <property type="entry name" value="Pgluconate_DH_NAD-bd_C"/>
</dbReference>
<evidence type="ECO:0000313" key="5">
    <source>
        <dbReference type="Proteomes" id="UP000696280"/>
    </source>
</evidence>
<evidence type="ECO:0000313" key="4">
    <source>
        <dbReference type="EMBL" id="CAG8960362.1"/>
    </source>
</evidence>
<dbReference type="InterPro" id="IPR036291">
    <property type="entry name" value="NAD(P)-bd_dom_sf"/>
</dbReference>
<dbReference type="InterPro" id="IPR013328">
    <property type="entry name" value="6PGD_dom2"/>
</dbReference>
<dbReference type="SUPFAM" id="SSF48179">
    <property type="entry name" value="6-phosphogluconate dehydrogenase C-terminal domain-like"/>
    <property type="match status" value="1"/>
</dbReference>
<dbReference type="Gene3D" id="1.10.1040.10">
    <property type="entry name" value="N-(1-d-carboxylethyl)-l-norvaline Dehydrogenase, domain 2"/>
    <property type="match status" value="1"/>
</dbReference>
<feature type="domain" description="6-phosphogluconate dehydrogenase NADP-binding" evidence="2">
    <location>
        <begin position="8"/>
        <end position="137"/>
    </location>
</feature>
<dbReference type="EMBL" id="CAJVRL010000098">
    <property type="protein sequence ID" value="CAG8960362.1"/>
    <property type="molecule type" value="Genomic_DNA"/>
</dbReference>
<evidence type="ECO:0008006" key="6">
    <source>
        <dbReference type="Google" id="ProtNLM"/>
    </source>
</evidence>
<gene>
    <name evidence="4" type="ORF">HYFRA_00012436</name>
</gene>
<dbReference type="OrthoDB" id="9988102at2759"/>